<dbReference type="Pfam" id="PF11187">
    <property type="entry name" value="Mbeg1-like"/>
    <property type="match status" value="1"/>
</dbReference>
<gene>
    <name evidence="1" type="ORF">IAC85_03815</name>
</gene>
<evidence type="ECO:0000313" key="2">
    <source>
        <dbReference type="Proteomes" id="UP000886725"/>
    </source>
</evidence>
<dbReference type="EMBL" id="DVFU01000071">
    <property type="protein sequence ID" value="HIQ64846.1"/>
    <property type="molecule type" value="Genomic_DNA"/>
</dbReference>
<proteinExistence type="predicted"/>
<dbReference type="Proteomes" id="UP000886725">
    <property type="component" value="Unassembled WGS sequence"/>
</dbReference>
<reference evidence="1" key="2">
    <citation type="journal article" date="2021" name="PeerJ">
        <title>Extensive microbial diversity within the chicken gut microbiome revealed by metagenomics and culture.</title>
        <authorList>
            <person name="Gilroy R."/>
            <person name="Ravi A."/>
            <person name="Getino M."/>
            <person name="Pursley I."/>
            <person name="Horton D.L."/>
            <person name="Alikhan N.F."/>
            <person name="Baker D."/>
            <person name="Gharbi K."/>
            <person name="Hall N."/>
            <person name="Watson M."/>
            <person name="Adriaenssens E.M."/>
            <person name="Foster-Nyarko E."/>
            <person name="Jarju S."/>
            <person name="Secka A."/>
            <person name="Antonio M."/>
            <person name="Oren A."/>
            <person name="Chaudhuri R.R."/>
            <person name="La Ragione R."/>
            <person name="Hildebrand F."/>
            <person name="Pallen M.J."/>
        </authorList>
    </citation>
    <scope>NUCLEOTIDE SEQUENCE</scope>
    <source>
        <strain evidence="1">CHK165-10780</strain>
    </source>
</reference>
<dbReference type="SUPFAM" id="SSF53474">
    <property type="entry name" value="alpha/beta-Hydrolases"/>
    <property type="match status" value="1"/>
</dbReference>
<protein>
    <submittedName>
        <fullName evidence="1">DUF2974 domain-containing protein</fullName>
    </submittedName>
</protein>
<accession>A0A9D0Z0K9</accession>
<evidence type="ECO:0000313" key="1">
    <source>
        <dbReference type="EMBL" id="HIQ64846.1"/>
    </source>
</evidence>
<reference evidence="1" key="1">
    <citation type="submission" date="2020-10" db="EMBL/GenBank/DDBJ databases">
        <authorList>
            <person name="Gilroy R."/>
        </authorList>
    </citation>
    <scope>NUCLEOTIDE SEQUENCE</scope>
    <source>
        <strain evidence="1">CHK165-10780</strain>
    </source>
</reference>
<sequence length="362" mass="42582">MNTIHEYVKQYGRFTFQESLFNEVDNAVFSSLAYLDFSDCIDDEEEITIRFLARRYFKKNNTQKIRKNPHSIRQMIETFFLCSTARRYQDIIVHHFRHIINETTQFQALCFTIAKGTMFVAFEGTDDSMVGWHEDFDMMHTFPIPSQKLAMEYLNQVITRKYHRVYVGGHSKGGNLAMTACMYLPFWKQHKVKQIYNNDGPGFRKEEYESKEFKRIEKKLHVIIPESSVIGLLFYHKKDFQVVKSLGRGIYQHDLSNWLCYGAYFTPGTLTDEAKSQARRFSICFQKYSYAKKKEFVNILFSLFKECNMTVFSEVTNPKISKLIRLIHASRKLDKESKELLIDMFSIVLNNKVASKNETIAS</sequence>
<dbReference type="InterPro" id="IPR029058">
    <property type="entry name" value="AB_hydrolase_fold"/>
</dbReference>
<comment type="caution">
    <text evidence="1">The sequence shown here is derived from an EMBL/GenBank/DDBJ whole genome shotgun (WGS) entry which is preliminary data.</text>
</comment>
<organism evidence="1 2">
    <name type="scientific">Candidatus Faecenecus gallistercoris</name>
    <dbReference type="NCBI Taxonomy" id="2840793"/>
    <lineage>
        <taxon>Bacteria</taxon>
        <taxon>Bacillati</taxon>
        <taxon>Bacillota</taxon>
        <taxon>Bacillota incertae sedis</taxon>
        <taxon>Candidatus Faecenecus</taxon>
    </lineage>
</organism>
<name>A0A9D0Z0K9_9FIRM</name>
<dbReference type="AlphaFoldDB" id="A0A9D0Z0K9"/>
<dbReference type="InterPro" id="IPR024499">
    <property type="entry name" value="Mbeg1-like"/>
</dbReference>